<dbReference type="PANTHER" id="PTHR43386">
    <property type="entry name" value="OLIGOPEPTIDE TRANSPORT SYSTEM PERMEASE PROTEIN APPC"/>
    <property type="match status" value="1"/>
</dbReference>
<sequence length="308" mass="32927">MTSNTPSTAMNGRVLDRAGSGGAGKLPKWLRLLLKSKTGTTGVVILLVVSVTAIFAPLLAPHDPVQQNVADMLVPPAWAEGGTSKYLLGTDNLGRDMLSRILYGSQVSLVVGLLSVVLAGTIGLAIGLVSSFYGGWIDNAFMRLVDSFLAIPNILFTLVILKVTGPGMTTLIVVLGVTNWVVYARIIRAEVLSLKEREFVRAAKSIGVRDATIMVRHLLPNVTSSFIVVSTLSMATTIIAESSLSFLGLGIQPPTVSWGGMLSAGREYLSDSWWMATFPGLAITITTLGVIFVGDWLRDLLDPRTKEL</sequence>
<evidence type="ECO:0000256" key="1">
    <source>
        <dbReference type="ARBA" id="ARBA00004651"/>
    </source>
</evidence>
<dbReference type="AlphaFoldDB" id="A0A2V5K830"/>
<proteinExistence type="inferred from homology"/>
<evidence type="ECO:0000313" key="10">
    <source>
        <dbReference type="Proteomes" id="UP000247476"/>
    </source>
</evidence>
<evidence type="ECO:0000256" key="5">
    <source>
        <dbReference type="ARBA" id="ARBA00022989"/>
    </source>
</evidence>
<comment type="subcellular location">
    <subcellularLocation>
        <location evidence="1 7">Cell membrane</location>
        <topology evidence="1 7">Multi-pass membrane protein</topology>
    </subcellularLocation>
</comment>
<keyword evidence="6 7" id="KW-0472">Membrane</keyword>
<feature type="transmembrane region" description="Helical" evidence="7">
    <location>
        <begin position="226"/>
        <end position="252"/>
    </location>
</feature>
<dbReference type="InterPro" id="IPR025966">
    <property type="entry name" value="OppC_N"/>
</dbReference>
<dbReference type="Pfam" id="PF00528">
    <property type="entry name" value="BPD_transp_1"/>
    <property type="match status" value="1"/>
</dbReference>
<dbReference type="PROSITE" id="PS50928">
    <property type="entry name" value="ABC_TM1"/>
    <property type="match status" value="1"/>
</dbReference>
<keyword evidence="5 7" id="KW-1133">Transmembrane helix</keyword>
<gene>
    <name evidence="9" type="ORF">DLM86_07785</name>
</gene>
<name>A0A2V5K830_9BACL</name>
<dbReference type="Gene3D" id="1.10.3720.10">
    <property type="entry name" value="MetI-like"/>
    <property type="match status" value="1"/>
</dbReference>
<evidence type="ECO:0000256" key="3">
    <source>
        <dbReference type="ARBA" id="ARBA00022475"/>
    </source>
</evidence>
<keyword evidence="2 7" id="KW-0813">Transport</keyword>
<feature type="transmembrane region" description="Helical" evidence="7">
    <location>
        <begin position="272"/>
        <end position="297"/>
    </location>
</feature>
<keyword evidence="3" id="KW-1003">Cell membrane</keyword>
<dbReference type="CDD" id="cd06261">
    <property type="entry name" value="TM_PBP2"/>
    <property type="match status" value="1"/>
</dbReference>
<accession>A0A2V5K830</accession>
<dbReference type="OrthoDB" id="9797472at2"/>
<evidence type="ECO:0000256" key="7">
    <source>
        <dbReference type="RuleBase" id="RU363032"/>
    </source>
</evidence>
<dbReference type="SUPFAM" id="SSF161098">
    <property type="entry name" value="MetI-like"/>
    <property type="match status" value="1"/>
</dbReference>
<evidence type="ECO:0000259" key="8">
    <source>
        <dbReference type="PROSITE" id="PS50928"/>
    </source>
</evidence>
<dbReference type="InterPro" id="IPR050366">
    <property type="entry name" value="BP-dependent_transpt_permease"/>
</dbReference>
<organism evidence="9 10">
    <name type="scientific">Paenibacillus flagellatus</name>
    <dbReference type="NCBI Taxonomy" id="2211139"/>
    <lineage>
        <taxon>Bacteria</taxon>
        <taxon>Bacillati</taxon>
        <taxon>Bacillota</taxon>
        <taxon>Bacilli</taxon>
        <taxon>Bacillales</taxon>
        <taxon>Paenibacillaceae</taxon>
        <taxon>Paenibacillus</taxon>
    </lineage>
</organism>
<comment type="similarity">
    <text evidence="7">Belongs to the binding-protein-dependent transport system permease family.</text>
</comment>
<feature type="domain" description="ABC transmembrane type-1" evidence="8">
    <location>
        <begin position="105"/>
        <end position="294"/>
    </location>
</feature>
<dbReference type="Pfam" id="PF12911">
    <property type="entry name" value="OppC_N"/>
    <property type="match status" value="1"/>
</dbReference>
<dbReference type="EMBL" id="QJVJ01000003">
    <property type="protein sequence ID" value="PYI55621.1"/>
    <property type="molecule type" value="Genomic_DNA"/>
</dbReference>
<evidence type="ECO:0000256" key="4">
    <source>
        <dbReference type="ARBA" id="ARBA00022692"/>
    </source>
</evidence>
<keyword evidence="10" id="KW-1185">Reference proteome</keyword>
<evidence type="ECO:0000256" key="6">
    <source>
        <dbReference type="ARBA" id="ARBA00023136"/>
    </source>
</evidence>
<feature type="transmembrane region" description="Helical" evidence="7">
    <location>
        <begin position="107"/>
        <end position="129"/>
    </location>
</feature>
<dbReference type="Proteomes" id="UP000247476">
    <property type="component" value="Unassembled WGS sequence"/>
</dbReference>
<reference evidence="9 10" key="1">
    <citation type="submission" date="2018-05" db="EMBL/GenBank/DDBJ databases">
        <title>Paenibacillus flagellatus sp. nov., isolated from selenium mineral soil.</title>
        <authorList>
            <person name="Dai X."/>
        </authorList>
    </citation>
    <scope>NUCLEOTIDE SEQUENCE [LARGE SCALE GENOMIC DNA]</scope>
    <source>
        <strain evidence="9 10">DXL2</strain>
    </source>
</reference>
<protein>
    <submittedName>
        <fullName evidence="9">Peptide ABC transporter permease</fullName>
    </submittedName>
</protein>
<evidence type="ECO:0000313" key="9">
    <source>
        <dbReference type="EMBL" id="PYI55621.1"/>
    </source>
</evidence>
<comment type="caution">
    <text evidence="9">The sequence shown here is derived from an EMBL/GenBank/DDBJ whole genome shotgun (WGS) entry which is preliminary data.</text>
</comment>
<dbReference type="GO" id="GO:0055085">
    <property type="term" value="P:transmembrane transport"/>
    <property type="evidence" value="ECO:0007669"/>
    <property type="project" value="InterPro"/>
</dbReference>
<evidence type="ECO:0000256" key="2">
    <source>
        <dbReference type="ARBA" id="ARBA00022448"/>
    </source>
</evidence>
<dbReference type="PANTHER" id="PTHR43386:SF1">
    <property type="entry name" value="D,D-DIPEPTIDE TRANSPORT SYSTEM PERMEASE PROTEIN DDPC-RELATED"/>
    <property type="match status" value="1"/>
</dbReference>
<dbReference type="InterPro" id="IPR000515">
    <property type="entry name" value="MetI-like"/>
</dbReference>
<keyword evidence="4 7" id="KW-0812">Transmembrane</keyword>
<feature type="transmembrane region" description="Helical" evidence="7">
    <location>
        <begin position="38"/>
        <end position="60"/>
    </location>
</feature>
<feature type="transmembrane region" description="Helical" evidence="7">
    <location>
        <begin position="167"/>
        <end position="187"/>
    </location>
</feature>
<dbReference type="GO" id="GO:0005886">
    <property type="term" value="C:plasma membrane"/>
    <property type="evidence" value="ECO:0007669"/>
    <property type="project" value="UniProtKB-SubCell"/>
</dbReference>
<dbReference type="InterPro" id="IPR035906">
    <property type="entry name" value="MetI-like_sf"/>
</dbReference>